<protein>
    <submittedName>
        <fullName evidence="1">Uncharacterized protein</fullName>
    </submittedName>
</protein>
<accession>A0AAD8E1N7</accession>
<evidence type="ECO:0000313" key="2">
    <source>
        <dbReference type="Proteomes" id="UP001233999"/>
    </source>
</evidence>
<dbReference type="EMBL" id="JASPKZ010010682">
    <property type="protein sequence ID" value="KAJ9573776.1"/>
    <property type="molecule type" value="Genomic_DNA"/>
</dbReference>
<sequence>IPIFPLSIFHTPLHHGIIYSLIPCSSTSSPSPSVWYHPIQHLFRPLNVLRELEQKKPQLDELVHTAENLKADSNRQQLHGK</sequence>
<feature type="non-terminal residue" evidence="1">
    <location>
        <position position="1"/>
    </location>
</feature>
<name>A0AAD8E1N7_DIPPU</name>
<reference evidence="1" key="2">
    <citation type="submission" date="2023-05" db="EMBL/GenBank/DDBJ databases">
        <authorList>
            <person name="Fouks B."/>
        </authorList>
    </citation>
    <scope>NUCLEOTIDE SEQUENCE</scope>
    <source>
        <strain evidence="1">Stay&amp;Tobe</strain>
        <tissue evidence="1">Testes</tissue>
    </source>
</reference>
<comment type="caution">
    <text evidence="1">The sequence shown here is derived from an EMBL/GenBank/DDBJ whole genome shotgun (WGS) entry which is preliminary data.</text>
</comment>
<dbReference type="AlphaFoldDB" id="A0AAD8E1N7"/>
<gene>
    <name evidence="1" type="ORF">L9F63_008859</name>
</gene>
<reference evidence="1" key="1">
    <citation type="journal article" date="2023" name="IScience">
        <title>Live-bearing cockroach genome reveals convergent evolutionary mechanisms linked to viviparity in insects and beyond.</title>
        <authorList>
            <person name="Fouks B."/>
            <person name="Harrison M.C."/>
            <person name="Mikhailova A.A."/>
            <person name="Marchal E."/>
            <person name="English S."/>
            <person name="Carruthers M."/>
            <person name="Jennings E.C."/>
            <person name="Chiamaka E.L."/>
            <person name="Frigard R.A."/>
            <person name="Pippel M."/>
            <person name="Attardo G.M."/>
            <person name="Benoit J.B."/>
            <person name="Bornberg-Bauer E."/>
            <person name="Tobe S.S."/>
        </authorList>
    </citation>
    <scope>NUCLEOTIDE SEQUENCE</scope>
    <source>
        <strain evidence="1">Stay&amp;Tobe</strain>
    </source>
</reference>
<organism evidence="1 2">
    <name type="scientific">Diploptera punctata</name>
    <name type="common">Pacific beetle cockroach</name>
    <dbReference type="NCBI Taxonomy" id="6984"/>
    <lineage>
        <taxon>Eukaryota</taxon>
        <taxon>Metazoa</taxon>
        <taxon>Ecdysozoa</taxon>
        <taxon>Arthropoda</taxon>
        <taxon>Hexapoda</taxon>
        <taxon>Insecta</taxon>
        <taxon>Pterygota</taxon>
        <taxon>Neoptera</taxon>
        <taxon>Polyneoptera</taxon>
        <taxon>Dictyoptera</taxon>
        <taxon>Blattodea</taxon>
        <taxon>Blaberoidea</taxon>
        <taxon>Blaberidae</taxon>
        <taxon>Diplopterinae</taxon>
        <taxon>Diploptera</taxon>
    </lineage>
</organism>
<keyword evidence="2" id="KW-1185">Reference proteome</keyword>
<dbReference type="Proteomes" id="UP001233999">
    <property type="component" value="Unassembled WGS sequence"/>
</dbReference>
<proteinExistence type="predicted"/>
<feature type="non-terminal residue" evidence="1">
    <location>
        <position position="81"/>
    </location>
</feature>
<evidence type="ECO:0000313" key="1">
    <source>
        <dbReference type="EMBL" id="KAJ9573776.1"/>
    </source>
</evidence>